<dbReference type="HOGENOM" id="CLU_1412858_0_0_4"/>
<organism evidence="2 3">
    <name type="scientific">Burkholderia vietnamiensis (strain G4 / LMG 22486)</name>
    <name type="common">Burkholderia cepacia (strain R1808)</name>
    <dbReference type="NCBI Taxonomy" id="269482"/>
    <lineage>
        <taxon>Bacteria</taxon>
        <taxon>Pseudomonadati</taxon>
        <taxon>Pseudomonadota</taxon>
        <taxon>Betaproteobacteria</taxon>
        <taxon>Burkholderiales</taxon>
        <taxon>Burkholderiaceae</taxon>
        <taxon>Burkholderia</taxon>
        <taxon>Burkholderia cepacia complex</taxon>
    </lineage>
</organism>
<dbReference type="Proteomes" id="UP000002287">
    <property type="component" value="Chromosome 1"/>
</dbReference>
<sequence length="192" mass="20568">MAVSGPRRVSSTLLSLMLSGRGLNPQTALAIAGGHWGVSDSKKPQLLSAGDAGEIMSRPNRSLGMSQRKILTVLRRRNGLAGAGGAEASRRCKPEHARFPPPIQAFRGFARQLSTRQPTKSVDNSTFEQVGKRSCGQRDRVSNSATRRQRAAACALALSAAMLAFRKGRWAGAGRPRPKDRWARLSAVPAVA</sequence>
<dbReference type="EMBL" id="CP000614">
    <property type="protein sequence ID" value="ABO55102.1"/>
    <property type="molecule type" value="Genomic_DNA"/>
</dbReference>
<feature type="region of interest" description="Disordered" evidence="1">
    <location>
        <begin position="116"/>
        <end position="146"/>
    </location>
</feature>
<name>A4JFP9_BURVG</name>
<accession>A4JFP9</accession>
<reference evidence="3" key="1">
    <citation type="submission" date="2007-03" db="EMBL/GenBank/DDBJ databases">
        <title>Complete sequence of chromosome 1 of Burkholderia vietnamiensis G4.</title>
        <authorList>
            <consortium name="US DOE Joint Genome Institute"/>
            <person name="Copeland A."/>
            <person name="Lucas S."/>
            <person name="Lapidus A."/>
            <person name="Barry K."/>
            <person name="Detter J.C."/>
            <person name="Glavina del Rio T."/>
            <person name="Hammon N."/>
            <person name="Israni S."/>
            <person name="Dalin E."/>
            <person name="Tice H."/>
            <person name="Pitluck S."/>
            <person name="Chain P."/>
            <person name="Malfatti S."/>
            <person name="Shin M."/>
            <person name="Vergez L."/>
            <person name="Schmutz J."/>
            <person name="Larimer F."/>
            <person name="Land M."/>
            <person name="Hauser L."/>
            <person name="Kyrpides N."/>
            <person name="Tiedje J."/>
            <person name="Richardson P."/>
        </authorList>
    </citation>
    <scope>NUCLEOTIDE SEQUENCE [LARGE SCALE GENOMIC DNA]</scope>
    <source>
        <strain evidence="3">G4 / LMG 22486</strain>
    </source>
</reference>
<protein>
    <submittedName>
        <fullName evidence="2">Uncharacterized protein</fullName>
    </submittedName>
</protein>
<evidence type="ECO:0000313" key="2">
    <source>
        <dbReference type="EMBL" id="ABO55102.1"/>
    </source>
</evidence>
<evidence type="ECO:0000256" key="1">
    <source>
        <dbReference type="SAM" id="MobiDB-lite"/>
    </source>
</evidence>
<evidence type="ECO:0000313" key="3">
    <source>
        <dbReference type="Proteomes" id="UP000002287"/>
    </source>
</evidence>
<feature type="compositionally biased region" description="Polar residues" evidence="1">
    <location>
        <begin position="116"/>
        <end position="128"/>
    </location>
</feature>
<gene>
    <name evidence="2" type="ordered locus">Bcep1808_2100</name>
</gene>
<dbReference type="KEGG" id="bvi:Bcep1808_2100"/>
<proteinExistence type="predicted"/>
<dbReference type="AlphaFoldDB" id="A4JFP9"/>